<dbReference type="InterPro" id="IPR017703">
    <property type="entry name" value="YgfZ/GCV_T_CS"/>
</dbReference>
<dbReference type="InterPro" id="IPR045179">
    <property type="entry name" value="YgfZ/GcvT"/>
</dbReference>
<dbReference type="PANTHER" id="PTHR22602:SF0">
    <property type="entry name" value="TRANSFERASE CAF17, MITOCHONDRIAL-RELATED"/>
    <property type="match status" value="1"/>
</dbReference>
<protein>
    <submittedName>
        <fullName evidence="4">Folate-binding protein</fullName>
    </submittedName>
</protein>
<proteinExistence type="predicted"/>
<name>A0AAU7DPJ5_9BACT</name>
<sequence>MTENLAVTALPTPLATQLASAPNSPRLVEFRGALTAQAFDAPAVEIAALAKGAAAHDLGWMRRVNVRGEDRFRWLSGMVTNTVNDLPKNGGAWNLVLNAQGRIQGDLMVWRDGDALDLLIAADQYEKLITHLDRFIIMDDVELIGQDSTTETSVGLIGPQAGEVLTRMGLPVPAAPMTMERVEWNGLDLRIYHSYGTLAEHFEIGAPLAGLTLLWRALSTAGAIPIGADSLETFRIAEGIPLYGVDIAERDLPQETSQMRALHFSKGCYLGQEIVERIRSRGNVHRHLRQLELDGLLAKPGSELVLEGAPVGTITSVAELPLLGSTRRFALGVVRSEAEVKNQPLNYDAGSDTASARILPAPPAL</sequence>
<feature type="domain" description="GCVT N-terminal" evidence="3">
    <location>
        <begin position="36"/>
        <end position="266"/>
    </location>
</feature>
<feature type="binding site" evidence="2">
    <location>
        <position position="203"/>
    </location>
    <ligand>
        <name>substrate</name>
    </ligand>
</feature>
<evidence type="ECO:0000259" key="3">
    <source>
        <dbReference type="Pfam" id="PF01571"/>
    </source>
</evidence>
<dbReference type="InterPro" id="IPR006222">
    <property type="entry name" value="GCVT_N"/>
</dbReference>
<dbReference type="RefSeq" id="WP_348264922.1">
    <property type="nucleotide sequence ID" value="NZ_CP121196.1"/>
</dbReference>
<dbReference type="PIRSF" id="PIRSF006487">
    <property type="entry name" value="GcvT"/>
    <property type="match status" value="1"/>
</dbReference>
<dbReference type="SUPFAM" id="SSF103025">
    <property type="entry name" value="Folate-binding domain"/>
    <property type="match status" value="1"/>
</dbReference>
<gene>
    <name evidence="4" type="ORF">P8935_10380</name>
</gene>
<dbReference type="AlphaFoldDB" id="A0AAU7DPJ5"/>
<accession>A0AAU7DPJ5</accession>
<dbReference type="PANTHER" id="PTHR22602">
    <property type="entry name" value="TRANSFERASE CAF17, MITOCHONDRIAL-RELATED"/>
    <property type="match status" value="1"/>
</dbReference>
<evidence type="ECO:0000256" key="1">
    <source>
        <dbReference type="ARBA" id="ARBA00022946"/>
    </source>
</evidence>
<organism evidence="4">
    <name type="scientific">Telmatobacter sp. DSM 110680</name>
    <dbReference type="NCBI Taxonomy" id="3036704"/>
    <lineage>
        <taxon>Bacteria</taxon>
        <taxon>Pseudomonadati</taxon>
        <taxon>Acidobacteriota</taxon>
        <taxon>Terriglobia</taxon>
        <taxon>Terriglobales</taxon>
        <taxon>Acidobacteriaceae</taxon>
        <taxon>Telmatobacter</taxon>
    </lineage>
</organism>
<evidence type="ECO:0000256" key="2">
    <source>
        <dbReference type="PIRSR" id="PIRSR006487-1"/>
    </source>
</evidence>
<dbReference type="GO" id="GO:0016226">
    <property type="term" value="P:iron-sulfur cluster assembly"/>
    <property type="evidence" value="ECO:0007669"/>
    <property type="project" value="TreeGrafter"/>
</dbReference>
<reference evidence="4" key="1">
    <citation type="submission" date="2023-03" db="EMBL/GenBank/DDBJ databases">
        <title>Edaphobacter sp.</title>
        <authorList>
            <person name="Huber K.J."/>
            <person name="Papendorf J."/>
            <person name="Pilke C."/>
            <person name="Bunk B."/>
            <person name="Sproeer C."/>
            <person name="Pester M."/>
        </authorList>
    </citation>
    <scope>NUCLEOTIDE SEQUENCE</scope>
    <source>
        <strain evidence="4">DSM 110680</strain>
    </source>
</reference>
<dbReference type="Pfam" id="PF01571">
    <property type="entry name" value="GCV_T"/>
    <property type="match status" value="1"/>
</dbReference>
<keyword evidence="1" id="KW-0809">Transit peptide</keyword>
<dbReference type="Gene3D" id="3.30.1360.120">
    <property type="entry name" value="Probable tRNA modification gtpase trme, domain 1"/>
    <property type="match status" value="1"/>
</dbReference>
<dbReference type="NCBIfam" id="TIGR03317">
    <property type="entry name" value="ygfZ_signature"/>
    <property type="match status" value="1"/>
</dbReference>
<evidence type="ECO:0000313" key="4">
    <source>
        <dbReference type="EMBL" id="XBH19703.1"/>
    </source>
</evidence>
<dbReference type="EMBL" id="CP121196">
    <property type="protein sequence ID" value="XBH19703.1"/>
    <property type="molecule type" value="Genomic_DNA"/>
</dbReference>
<dbReference type="InterPro" id="IPR027266">
    <property type="entry name" value="TrmE/GcvT-like"/>
</dbReference>